<organism evidence="1 2">
    <name type="scientific">Henosepilachna vigintioctopunctata</name>
    <dbReference type="NCBI Taxonomy" id="420089"/>
    <lineage>
        <taxon>Eukaryota</taxon>
        <taxon>Metazoa</taxon>
        <taxon>Ecdysozoa</taxon>
        <taxon>Arthropoda</taxon>
        <taxon>Hexapoda</taxon>
        <taxon>Insecta</taxon>
        <taxon>Pterygota</taxon>
        <taxon>Neoptera</taxon>
        <taxon>Endopterygota</taxon>
        <taxon>Coleoptera</taxon>
        <taxon>Polyphaga</taxon>
        <taxon>Cucujiformia</taxon>
        <taxon>Coccinelloidea</taxon>
        <taxon>Coccinellidae</taxon>
        <taxon>Epilachninae</taxon>
        <taxon>Epilachnini</taxon>
        <taxon>Henosepilachna</taxon>
    </lineage>
</organism>
<accession>A0AAW1UMH3</accession>
<name>A0AAW1UMH3_9CUCU</name>
<dbReference type="EMBL" id="JARQZJ010000067">
    <property type="protein sequence ID" value="KAK9880981.1"/>
    <property type="molecule type" value="Genomic_DNA"/>
</dbReference>
<protein>
    <recommendedName>
        <fullName evidence="3">F-box domain-containing protein</fullName>
    </recommendedName>
</protein>
<evidence type="ECO:0000313" key="2">
    <source>
        <dbReference type="Proteomes" id="UP001431783"/>
    </source>
</evidence>
<dbReference type="InterPro" id="IPR032675">
    <property type="entry name" value="LRR_dom_sf"/>
</dbReference>
<sequence length="589" mass="69039">MDESQCYFQLLPNEILLKILQQLTTCDVIHFCEIYPAYEYFFEERKLVNIVNLSKKSGFKRIYSFSNIIKKFRSECITVFNITYVYWVTAADIRKCLKKLKNLQELHILGTKVGLATADCDSYKSPKLHKLAVSIEDKQLQQSKAQYFPNIRSLCVQIVSKNDHTFQYRLQCIIKDLKKLEELWVQDITGSYPLDYDHLAYTGTNLKIFAFKALCSMFSDLRFRGLNKVFFNERTGRQAYYEKIDSCVTDPRSLTESQAWKILNELHAETPYGLRDAKKLAYQDTNINDIVFEELNFMHSTNRCCPRYVNAIKDIISSKNARNLQKLTLTNCLFIDQPLEVCPDNPKRRKKYNHHEPPSEEQKVVINNLQFLNELEVYVCSRYQGFRIYYFIQYMKNLTQLSLEIPGPLNGEFLKHVFENCESLESLKLNLVMSNESFNHDFCRYISLAKNLKNLRFEHYRVALENLFSGLSAIKNPKMEKLFLKCKSVDNFGMKYLNEFLLKNPTLDFFIIIINSATDGMLKLIVDQMAKFKDTGKVFMAKKNEKVFTGSFPIPDIYKFELMSPHSSVANLNIFEEFYRPYVSKSIKK</sequence>
<dbReference type="Proteomes" id="UP001431783">
    <property type="component" value="Unassembled WGS sequence"/>
</dbReference>
<reference evidence="1 2" key="1">
    <citation type="submission" date="2023-03" db="EMBL/GenBank/DDBJ databases">
        <title>Genome insight into feeding habits of ladybird beetles.</title>
        <authorList>
            <person name="Li H.-S."/>
            <person name="Huang Y.-H."/>
            <person name="Pang H."/>
        </authorList>
    </citation>
    <scope>NUCLEOTIDE SEQUENCE [LARGE SCALE GENOMIC DNA]</scope>
    <source>
        <strain evidence="1">SYSU_2023b</strain>
        <tissue evidence="1">Whole body</tissue>
    </source>
</reference>
<evidence type="ECO:0000313" key="1">
    <source>
        <dbReference type="EMBL" id="KAK9880981.1"/>
    </source>
</evidence>
<gene>
    <name evidence="1" type="ORF">WA026_014331</name>
</gene>
<comment type="caution">
    <text evidence="1">The sequence shown here is derived from an EMBL/GenBank/DDBJ whole genome shotgun (WGS) entry which is preliminary data.</text>
</comment>
<dbReference type="AlphaFoldDB" id="A0AAW1UMH3"/>
<dbReference type="SUPFAM" id="SSF52047">
    <property type="entry name" value="RNI-like"/>
    <property type="match status" value="1"/>
</dbReference>
<keyword evidence="2" id="KW-1185">Reference proteome</keyword>
<dbReference type="Gene3D" id="3.80.10.10">
    <property type="entry name" value="Ribonuclease Inhibitor"/>
    <property type="match status" value="2"/>
</dbReference>
<evidence type="ECO:0008006" key="3">
    <source>
        <dbReference type="Google" id="ProtNLM"/>
    </source>
</evidence>
<proteinExistence type="predicted"/>